<dbReference type="Pfam" id="PF02585">
    <property type="entry name" value="PIG-L"/>
    <property type="match status" value="1"/>
</dbReference>
<organism evidence="1 2">
    <name type="scientific">Candidatus Fimimonas gallinarum</name>
    <dbReference type="NCBI Taxonomy" id="2840821"/>
    <lineage>
        <taxon>Bacteria</taxon>
        <taxon>Pseudomonadati</taxon>
        <taxon>Myxococcota</taxon>
        <taxon>Myxococcia</taxon>
        <taxon>Myxococcales</taxon>
        <taxon>Cystobacterineae</taxon>
        <taxon>Myxococcaceae</taxon>
        <taxon>Myxococcaceae incertae sedis</taxon>
        <taxon>Candidatus Fimimonas</taxon>
    </lineage>
</organism>
<dbReference type="EMBL" id="DVHL01000027">
    <property type="protein sequence ID" value="HIR65845.1"/>
    <property type="molecule type" value="Genomic_DNA"/>
</dbReference>
<reference evidence="1" key="1">
    <citation type="submission" date="2020-10" db="EMBL/GenBank/DDBJ databases">
        <authorList>
            <person name="Gilroy R."/>
        </authorList>
    </citation>
    <scope>NUCLEOTIDE SEQUENCE</scope>
    <source>
        <strain evidence="1">CHK121-14286</strain>
    </source>
</reference>
<protein>
    <submittedName>
        <fullName evidence="1">PIG-L family deacetylase</fullName>
    </submittedName>
</protein>
<dbReference type="PANTHER" id="PTHR12993:SF11">
    <property type="entry name" value="N-ACETYLGLUCOSAMINYL-PHOSPHATIDYLINOSITOL DE-N-ACETYLASE"/>
    <property type="match status" value="1"/>
</dbReference>
<comment type="caution">
    <text evidence="1">The sequence shown here is derived from an EMBL/GenBank/DDBJ whole genome shotgun (WGS) entry which is preliminary data.</text>
</comment>
<gene>
    <name evidence="1" type="ORF">IAC95_03055</name>
</gene>
<evidence type="ECO:0000313" key="2">
    <source>
        <dbReference type="Proteomes" id="UP000824200"/>
    </source>
</evidence>
<evidence type="ECO:0000313" key="1">
    <source>
        <dbReference type="EMBL" id="HIR65845.1"/>
    </source>
</evidence>
<dbReference type="SUPFAM" id="SSF102588">
    <property type="entry name" value="LmbE-like"/>
    <property type="match status" value="1"/>
</dbReference>
<name>A0A9D1E3P7_9BACT</name>
<dbReference type="InterPro" id="IPR003737">
    <property type="entry name" value="GlcNAc_PI_deacetylase-related"/>
</dbReference>
<sequence>MILSLLKKAVPVPKIEALDSFLFVGPHPDDIEVACGGTVAKLASSGKKITFLIVTNGCVGSVDENLQGEELVRVRREEALQSAKMLNVSDVRFLPYNDGNDYDFSKVMHDVVKVMLEVRPQMVFCPDYTVPSECHPDHLNVGKIVTESVFRAGWKQLTARLGLIGNLSDVNIAYYYTHKPNCYVGVRKTSALHLEAIACHKSQFTKNDLKSFKLYFTLREIRFGLRCCKGRAEGFRVLSPTQQHCFPEASEF</sequence>
<accession>A0A9D1E3P7</accession>
<proteinExistence type="predicted"/>
<dbReference type="AlphaFoldDB" id="A0A9D1E3P7"/>
<dbReference type="InterPro" id="IPR024078">
    <property type="entry name" value="LmbE-like_dom_sf"/>
</dbReference>
<reference evidence="1" key="2">
    <citation type="journal article" date="2021" name="PeerJ">
        <title>Extensive microbial diversity within the chicken gut microbiome revealed by metagenomics and culture.</title>
        <authorList>
            <person name="Gilroy R."/>
            <person name="Ravi A."/>
            <person name="Getino M."/>
            <person name="Pursley I."/>
            <person name="Horton D.L."/>
            <person name="Alikhan N.F."/>
            <person name="Baker D."/>
            <person name="Gharbi K."/>
            <person name="Hall N."/>
            <person name="Watson M."/>
            <person name="Adriaenssens E.M."/>
            <person name="Foster-Nyarko E."/>
            <person name="Jarju S."/>
            <person name="Secka A."/>
            <person name="Antonio M."/>
            <person name="Oren A."/>
            <person name="Chaudhuri R.R."/>
            <person name="La Ragione R."/>
            <person name="Hildebrand F."/>
            <person name="Pallen M.J."/>
        </authorList>
    </citation>
    <scope>NUCLEOTIDE SEQUENCE</scope>
    <source>
        <strain evidence="1">CHK121-14286</strain>
    </source>
</reference>
<dbReference type="PANTHER" id="PTHR12993">
    <property type="entry name" value="N-ACETYLGLUCOSAMINYL-PHOSPHATIDYLINOSITOL DE-N-ACETYLASE-RELATED"/>
    <property type="match status" value="1"/>
</dbReference>
<dbReference type="Proteomes" id="UP000824200">
    <property type="component" value="Unassembled WGS sequence"/>
</dbReference>
<dbReference type="GO" id="GO:0016811">
    <property type="term" value="F:hydrolase activity, acting on carbon-nitrogen (but not peptide) bonds, in linear amides"/>
    <property type="evidence" value="ECO:0007669"/>
    <property type="project" value="TreeGrafter"/>
</dbReference>
<dbReference type="Gene3D" id="3.40.50.10320">
    <property type="entry name" value="LmbE-like"/>
    <property type="match status" value="1"/>
</dbReference>